<name>A0A7R8YY27_HERIL</name>
<gene>
    <name evidence="3" type="ORF">HERILL_LOCUS9178</name>
</gene>
<dbReference type="PANTHER" id="PTHR46599:SF3">
    <property type="entry name" value="PIGGYBAC TRANSPOSABLE ELEMENT-DERIVED PROTEIN 4"/>
    <property type="match status" value="1"/>
</dbReference>
<dbReference type="PANTHER" id="PTHR46599">
    <property type="entry name" value="PIGGYBAC TRANSPOSABLE ELEMENT-DERIVED PROTEIN 4"/>
    <property type="match status" value="1"/>
</dbReference>
<sequence>MSGGTERNISEEVVFEAVVFCGGPTPGEEVPNITNGFVEELDLYHPPTPEHDVESMDFDNDEDQDPDYTPPQNTHESDEEFDEFKATKSRQWQRRRFTFNKKKSGVNSTLASKLTSNKPYDFFQSLLDDKFIQRMVDATNEYACMCKENNQVVNSWIQPWRDTSVDEMKKFIGIIIWMGLVRYPTLNSYWCRSHLYTNSIINAISRSQFQLLSHMWRLGPDDDRSADMVPSLLSDLRKKFKQMLNAPEVFAIEKVFIPSESESEGMNILFSIVKGGYIHNFEVYNGKRLRNINVDDAMNLIDGLLDKGRTLCTNEDITSMKLAKAVLGRKTNLVGLLNPNSKHIPPELRQKRIFGEQTETFKTDSGILIRKYNPFTEQYLLTTRTCGSLAEYYKQRTGTTIPHELKINNLVLMNSMNWYQKFAVEMVINTCLVNACYLYRKICTKKISSIRFMEDVIIGLLDLPVNMKPSSLTLGKLGIDEGLFAAEHVLTRLEKPRRCAACYERNCREAGRKIAMNRSPKAPHECCVCKKPFCLECFFKFHTGRLRKD</sequence>
<evidence type="ECO:0000313" key="3">
    <source>
        <dbReference type="EMBL" id="CAD7086400.1"/>
    </source>
</evidence>
<reference evidence="3 4" key="1">
    <citation type="submission" date="2020-11" db="EMBL/GenBank/DDBJ databases">
        <authorList>
            <person name="Wallbank WR R."/>
            <person name="Pardo Diaz C."/>
            <person name="Kozak K."/>
            <person name="Martin S."/>
            <person name="Jiggins C."/>
            <person name="Moest M."/>
            <person name="Warren A I."/>
            <person name="Generalovic N T."/>
            <person name="Byers J.R.P. K."/>
            <person name="Montejo-Kovacevich G."/>
            <person name="Yen C E."/>
        </authorList>
    </citation>
    <scope>NUCLEOTIDE SEQUENCE [LARGE SCALE GENOMIC DNA]</scope>
</reference>
<dbReference type="OrthoDB" id="123207at2759"/>
<dbReference type="AlphaFoldDB" id="A0A7R8YY27"/>
<protein>
    <recommendedName>
        <fullName evidence="2">PiggyBac transposable element-derived protein domain-containing protein</fullName>
    </recommendedName>
</protein>
<evidence type="ECO:0000313" key="4">
    <source>
        <dbReference type="Proteomes" id="UP000594454"/>
    </source>
</evidence>
<evidence type="ECO:0000256" key="1">
    <source>
        <dbReference type="SAM" id="MobiDB-lite"/>
    </source>
</evidence>
<organism evidence="3 4">
    <name type="scientific">Hermetia illucens</name>
    <name type="common">Black soldier fly</name>
    <dbReference type="NCBI Taxonomy" id="343691"/>
    <lineage>
        <taxon>Eukaryota</taxon>
        <taxon>Metazoa</taxon>
        <taxon>Ecdysozoa</taxon>
        <taxon>Arthropoda</taxon>
        <taxon>Hexapoda</taxon>
        <taxon>Insecta</taxon>
        <taxon>Pterygota</taxon>
        <taxon>Neoptera</taxon>
        <taxon>Endopterygota</taxon>
        <taxon>Diptera</taxon>
        <taxon>Brachycera</taxon>
        <taxon>Stratiomyomorpha</taxon>
        <taxon>Stratiomyidae</taxon>
        <taxon>Hermetiinae</taxon>
        <taxon>Hermetia</taxon>
    </lineage>
</organism>
<dbReference type="EMBL" id="LR899011">
    <property type="protein sequence ID" value="CAD7086400.1"/>
    <property type="molecule type" value="Genomic_DNA"/>
</dbReference>
<keyword evidence="4" id="KW-1185">Reference proteome</keyword>
<dbReference type="InParanoid" id="A0A7R8YY27"/>
<dbReference type="Proteomes" id="UP000594454">
    <property type="component" value="Chromosome 3"/>
</dbReference>
<proteinExistence type="predicted"/>
<feature type="domain" description="PiggyBac transposable element-derived protein" evidence="2">
    <location>
        <begin position="119"/>
        <end position="401"/>
    </location>
</feature>
<dbReference type="Pfam" id="PF13843">
    <property type="entry name" value="DDE_Tnp_1_7"/>
    <property type="match status" value="1"/>
</dbReference>
<feature type="compositionally biased region" description="Acidic residues" evidence="1">
    <location>
        <begin position="55"/>
        <end position="66"/>
    </location>
</feature>
<accession>A0A7R8YY27</accession>
<evidence type="ECO:0000259" key="2">
    <source>
        <dbReference type="Pfam" id="PF13843"/>
    </source>
</evidence>
<dbReference type="OMA" id="PQNTHES"/>
<dbReference type="InterPro" id="IPR029526">
    <property type="entry name" value="PGBD"/>
</dbReference>
<feature type="region of interest" description="Disordered" evidence="1">
    <location>
        <begin position="25"/>
        <end position="89"/>
    </location>
</feature>